<accession>A0ABQ1E466</accession>
<sequence>MEKNQQIIGKLIDELESKGEISLSCDKNDLFIESVDDKEGYSFVSSTNEEFATSKDAVEWLIKKMNGVENIVDWQ</sequence>
<name>A0ABQ1E466_9CLOT</name>
<organism evidence="1 2">
    <name type="scientific">Clostridium zeae</name>
    <dbReference type="NCBI Taxonomy" id="2759022"/>
    <lineage>
        <taxon>Bacteria</taxon>
        <taxon>Bacillati</taxon>
        <taxon>Bacillota</taxon>
        <taxon>Clostridia</taxon>
        <taxon>Eubacteriales</taxon>
        <taxon>Clostridiaceae</taxon>
        <taxon>Clostridium</taxon>
    </lineage>
</organism>
<protein>
    <recommendedName>
        <fullName evidence="3">Phage protein</fullName>
    </recommendedName>
</protein>
<evidence type="ECO:0008006" key="3">
    <source>
        <dbReference type="Google" id="ProtNLM"/>
    </source>
</evidence>
<proteinExistence type="predicted"/>
<dbReference type="EMBL" id="BMBA01000001">
    <property type="protein sequence ID" value="GFZ29530.1"/>
    <property type="molecule type" value="Genomic_DNA"/>
</dbReference>
<dbReference type="RefSeq" id="WP_206867573.1">
    <property type="nucleotide sequence ID" value="NZ_BMBA01000001.1"/>
</dbReference>
<reference evidence="1 2" key="1">
    <citation type="journal article" date="2021" name="Int. J. Syst. Evol. Microbiol.">
        <title>Clostridium zeae sp. nov., isolated from corn silage.</title>
        <authorList>
            <person name="Kobayashi H."/>
            <person name="Tanizawa Y."/>
            <person name="Yagura M."/>
            <person name="Sakamoto M."/>
            <person name="Ohkuma M."/>
            <person name="Tohno M."/>
        </authorList>
    </citation>
    <scope>NUCLEOTIDE SEQUENCE [LARGE SCALE GENOMIC DNA]</scope>
    <source>
        <strain evidence="1 2">CSC2</strain>
    </source>
</reference>
<evidence type="ECO:0000313" key="2">
    <source>
        <dbReference type="Proteomes" id="UP000663802"/>
    </source>
</evidence>
<comment type="caution">
    <text evidence="1">The sequence shown here is derived from an EMBL/GenBank/DDBJ whole genome shotgun (WGS) entry which is preliminary data.</text>
</comment>
<evidence type="ECO:0000313" key="1">
    <source>
        <dbReference type="EMBL" id="GFZ29530.1"/>
    </source>
</evidence>
<gene>
    <name evidence="1" type="ORF">CSC2_00560</name>
</gene>
<dbReference type="Proteomes" id="UP000663802">
    <property type="component" value="Unassembled WGS sequence"/>
</dbReference>
<keyword evidence="2" id="KW-1185">Reference proteome</keyword>